<dbReference type="GO" id="GO:0004497">
    <property type="term" value="F:monooxygenase activity"/>
    <property type="evidence" value="ECO:0007669"/>
    <property type="project" value="UniProtKB-KW"/>
</dbReference>
<evidence type="ECO:0000256" key="1">
    <source>
        <dbReference type="ARBA" id="ARBA00010617"/>
    </source>
</evidence>
<reference evidence="9 10" key="1">
    <citation type="submission" date="2017-11" db="EMBL/GenBank/DDBJ databases">
        <authorList>
            <person name="Seth-Smith MB H."/>
        </authorList>
    </citation>
    <scope>NUCLEOTIDE SEQUENCE [LARGE SCALE GENOMIC DNA]</scope>
    <source>
        <strain evidence="9">E</strain>
    </source>
</reference>
<dbReference type="EMBL" id="LR025743">
    <property type="protein sequence ID" value="VBB13812.1"/>
    <property type="molecule type" value="Genomic_DNA"/>
</dbReference>
<evidence type="ECO:0000256" key="2">
    <source>
        <dbReference type="ARBA" id="ARBA00022617"/>
    </source>
</evidence>
<dbReference type="InterPro" id="IPR001128">
    <property type="entry name" value="Cyt_P450"/>
</dbReference>
<evidence type="ECO:0000256" key="5">
    <source>
        <dbReference type="ARBA" id="ARBA00023004"/>
    </source>
</evidence>
<evidence type="ECO:0000256" key="6">
    <source>
        <dbReference type="ARBA" id="ARBA00023033"/>
    </source>
</evidence>
<keyword evidence="6 8" id="KW-0503">Monooxygenase</keyword>
<name>A0AAJ5N8J8_9BURK</name>
<dbReference type="AlphaFoldDB" id="A0AAJ5N8J8"/>
<dbReference type="GO" id="GO:0016705">
    <property type="term" value="F:oxidoreductase activity, acting on paired donors, with incorporation or reduction of molecular oxygen"/>
    <property type="evidence" value="ECO:0007669"/>
    <property type="project" value="InterPro"/>
</dbReference>
<dbReference type="InterPro" id="IPR050196">
    <property type="entry name" value="Cytochrome_P450_Monoox"/>
</dbReference>
<dbReference type="InterPro" id="IPR002401">
    <property type="entry name" value="Cyt_P450_E_grp-I"/>
</dbReference>
<accession>A0AAJ5N8J8</accession>
<evidence type="ECO:0000256" key="8">
    <source>
        <dbReference type="RuleBase" id="RU000461"/>
    </source>
</evidence>
<dbReference type="InterPro" id="IPR036396">
    <property type="entry name" value="Cyt_P450_sf"/>
</dbReference>
<dbReference type="PRINTS" id="PR00463">
    <property type="entry name" value="EP450I"/>
</dbReference>
<keyword evidence="10" id="KW-1185">Reference proteome</keyword>
<dbReference type="GO" id="GO:0020037">
    <property type="term" value="F:heme binding"/>
    <property type="evidence" value="ECO:0007669"/>
    <property type="project" value="InterPro"/>
</dbReference>
<keyword evidence="5 7" id="KW-0408">Iron</keyword>
<keyword evidence="4 8" id="KW-0560">Oxidoreductase</keyword>
<evidence type="ECO:0000256" key="4">
    <source>
        <dbReference type="ARBA" id="ARBA00023002"/>
    </source>
</evidence>
<gene>
    <name evidence="9" type="ORF">BSTAB16_3997</name>
</gene>
<dbReference type="PROSITE" id="PS00086">
    <property type="entry name" value="CYTOCHROME_P450"/>
    <property type="match status" value="1"/>
</dbReference>
<keyword evidence="2 7" id="KW-0349">Heme</keyword>
<evidence type="ECO:0000256" key="3">
    <source>
        <dbReference type="ARBA" id="ARBA00022723"/>
    </source>
</evidence>
<dbReference type="Gene3D" id="1.10.630.10">
    <property type="entry name" value="Cytochrome P450"/>
    <property type="match status" value="1"/>
</dbReference>
<organism evidence="9 10">
    <name type="scientific">Burkholderia stabilis</name>
    <dbReference type="NCBI Taxonomy" id="95485"/>
    <lineage>
        <taxon>Bacteria</taxon>
        <taxon>Pseudomonadati</taxon>
        <taxon>Pseudomonadota</taxon>
        <taxon>Betaproteobacteria</taxon>
        <taxon>Burkholderiales</taxon>
        <taxon>Burkholderiaceae</taxon>
        <taxon>Burkholderia</taxon>
        <taxon>Burkholderia cepacia complex</taxon>
    </lineage>
</organism>
<evidence type="ECO:0000313" key="10">
    <source>
        <dbReference type="Proteomes" id="UP000268684"/>
    </source>
</evidence>
<dbReference type="GO" id="GO:0005506">
    <property type="term" value="F:iron ion binding"/>
    <property type="evidence" value="ECO:0007669"/>
    <property type="project" value="InterPro"/>
</dbReference>
<dbReference type="PANTHER" id="PTHR24291:SF50">
    <property type="entry name" value="BIFUNCTIONAL ALBAFLAVENONE MONOOXYGENASE_TERPENE SYNTHASE"/>
    <property type="match status" value="1"/>
</dbReference>
<sequence>MSMSFAFKTAGSPTRTIRRMNTRSSSQCPFHAGTAAPAPVLHPPGVWPPGPRAGLTGWGLLRAMSHDLIGTLSGWQRAYGDVVHLRVWPEHAVVVTDPALVRELLVTHHDALGRWERAIRVFAQVHGHSVLVAEGDAWRDKRQALQPNFMPKPVQAFVPAIAATAGHAIAQWPASDPDWPIESALTSLAMDVIMRTMFSNAIGDDARAAEDAVRVVSAAANAAFYVPASTPDWMPWKRGKVRAMAVLNALIDRQLHARLDMPERIWPDDLLSRLLRLHRADTRRWPLRAVHDECMTAFLAGHETTAGALTWWAWCMAANPAAQAAARDEVARTLGGRAPSAETRSSLRYLSQTLDETLRLYPSAPILISRRASRPIALGAWQFPARTLFMLPLQLMQRDARWFPEPDAFRPERFADDAPAAPRGAYMPFGTGPRVCLGQHLAMTEMTVVAAMVLQRYVLSVPPGMTPPREVLNVTLRPERALHLAIAPTGLTADTVCA</sequence>
<feature type="binding site" description="axial binding residue" evidence="7">
    <location>
        <position position="436"/>
    </location>
    <ligand>
        <name>heme</name>
        <dbReference type="ChEBI" id="CHEBI:30413"/>
    </ligand>
    <ligandPart>
        <name>Fe</name>
        <dbReference type="ChEBI" id="CHEBI:18248"/>
    </ligandPart>
</feature>
<dbReference type="SUPFAM" id="SSF48264">
    <property type="entry name" value="Cytochrome P450"/>
    <property type="match status" value="1"/>
</dbReference>
<protein>
    <submittedName>
        <fullName evidence="9">Cytochrome P450(BM-3),Cytochrome P450</fullName>
    </submittedName>
</protein>
<dbReference type="Pfam" id="PF00067">
    <property type="entry name" value="p450"/>
    <property type="match status" value="1"/>
</dbReference>
<comment type="cofactor">
    <cofactor evidence="7">
        <name>heme</name>
        <dbReference type="ChEBI" id="CHEBI:30413"/>
    </cofactor>
</comment>
<evidence type="ECO:0000256" key="7">
    <source>
        <dbReference type="PIRSR" id="PIRSR602401-1"/>
    </source>
</evidence>
<proteinExistence type="inferred from homology"/>
<dbReference type="PANTHER" id="PTHR24291">
    <property type="entry name" value="CYTOCHROME P450 FAMILY 4"/>
    <property type="match status" value="1"/>
</dbReference>
<evidence type="ECO:0000313" key="9">
    <source>
        <dbReference type="EMBL" id="VBB13812.1"/>
    </source>
</evidence>
<dbReference type="InterPro" id="IPR017972">
    <property type="entry name" value="Cyt_P450_CS"/>
</dbReference>
<dbReference type="PRINTS" id="PR00385">
    <property type="entry name" value="P450"/>
</dbReference>
<dbReference type="Proteomes" id="UP000268684">
    <property type="component" value="Chromosome II"/>
</dbReference>
<comment type="similarity">
    <text evidence="1 8">Belongs to the cytochrome P450 family.</text>
</comment>
<keyword evidence="3 7" id="KW-0479">Metal-binding</keyword>